<dbReference type="PANTHER" id="PTHR45947">
    <property type="entry name" value="SULFOQUINOVOSYL TRANSFERASE SQD2"/>
    <property type="match status" value="1"/>
</dbReference>
<evidence type="ECO:0000313" key="4">
    <source>
        <dbReference type="Proteomes" id="UP000306402"/>
    </source>
</evidence>
<dbReference type="SUPFAM" id="SSF53756">
    <property type="entry name" value="UDP-Glycosyltransferase/glycogen phosphorylase"/>
    <property type="match status" value="1"/>
</dbReference>
<dbReference type="InterPro" id="IPR028098">
    <property type="entry name" value="Glyco_trans_4-like_N"/>
</dbReference>
<proteinExistence type="predicted"/>
<dbReference type="CDD" id="cd03801">
    <property type="entry name" value="GT4_PimA-like"/>
    <property type="match status" value="1"/>
</dbReference>
<feature type="domain" description="Glycosyltransferase subfamily 4-like N-terminal" evidence="2">
    <location>
        <begin position="40"/>
        <end position="153"/>
    </location>
</feature>
<name>A0A5R9L4C1_9BACT</name>
<accession>A0A5R9L4C1</accession>
<evidence type="ECO:0000259" key="1">
    <source>
        <dbReference type="Pfam" id="PF00534"/>
    </source>
</evidence>
<gene>
    <name evidence="3" type="ORF">FEN17_06345</name>
</gene>
<comment type="caution">
    <text evidence="3">The sequence shown here is derived from an EMBL/GenBank/DDBJ whole genome shotgun (WGS) entry which is preliminary data.</text>
</comment>
<dbReference type="InterPro" id="IPR050194">
    <property type="entry name" value="Glycosyltransferase_grp1"/>
</dbReference>
<dbReference type="Pfam" id="PF00534">
    <property type="entry name" value="Glycos_transf_1"/>
    <property type="match status" value="1"/>
</dbReference>
<keyword evidence="4" id="KW-1185">Reference proteome</keyword>
<dbReference type="OrthoDB" id="9792269at2"/>
<dbReference type="GO" id="GO:0016757">
    <property type="term" value="F:glycosyltransferase activity"/>
    <property type="evidence" value="ECO:0007669"/>
    <property type="project" value="InterPro"/>
</dbReference>
<feature type="domain" description="Glycosyl transferase family 1" evidence="1">
    <location>
        <begin position="200"/>
        <end position="284"/>
    </location>
</feature>
<keyword evidence="3" id="KW-0808">Transferase</keyword>
<dbReference type="PANTHER" id="PTHR45947:SF15">
    <property type="entry name" value="TEICHURONIC ACID BIOSYNTHESIS GLYCOSYLTRANSFERASE TUAC-RELATED"/>
    <property type="match status" value="1"/>
</dbReference>
<reference evidence="3 4" key="1">
    <citation type="submission" date="2019-05" db="EMBL/GenBank/DDBJ databases">
        <authorList>
            <person name="Qu J.-H."/>
        </authorList>
    </citation>
    <scope>NUCLEOTIDE SEQUENCE [LARGE SCALE GENOMIC DNA]</scope>
    <source>
        <strain evidence="3 4">T17</strain>
    </source>
</reference>
<sequence length="318" mass="36706">MKVLYITNMYPVPDYIYFGIHVREQIDAIQSQFPVENEVYFINGRLSKWNYFKSISEIRSLVNTKKFDVIHVHYGLSALFLMFYKPQVPVVVTLHSGELFQKKGYINHLLQKNITLSVIRNVEKVIVLNDDMIRMLAEHEEKLVKIPCGTDLDYFKETPVKTVNKKFTIGFPGNKARPEKNYKLFQEIVDRLRTYCEVEVIEFHNMKRDDVVANLNKIDLLLMTSTIEGSPQIVKEGLACNKAIISTAVGDVKDLLRNVVNCYVIDSFDPEEFVLPAKRIASLPPENRKSDGREHLVKIGLDAQNVSKTVYKLYEQLV</sequence>
<dbReference type="EMBL" id="VCEJ01000002">
    <property type="protein sequence ID" value="TLV03227.1"/>
    <property type="molecule type" value="Genomic_DNA"/>
</dbReference>
<protein>
    <submittedName>
        <fullName evidence="3">Glycosyltransferase family 4 protein</fullName>
    </submittedName>
</protein>
<dbReference type="Pfam" id="PF13439">
    <property type="entry name" value="Glyco_transf_4"/>
    <property type="match status" value="1"/>
</dbReference>
<evidence type="ECO:0000313" key="3">
    <source>
        <dbReference type="EMBL" id="TLV03227.1"/>
    </source>
</evidence>
<dbReference type="InterPro" id="IPR001296">
    <property type="entry name" value="Glyco_trans_1"/>
</dbReference>
<dbReference type="RefSeq" id="WP_138364434.1">
    <property type="nucleotide sequence ID" value="NZ_VCEJ01000002.1"/>
</dbReference>
<evidence type="ECO:0000259" key="2">
    <source>
        <dbReference type="Pfam" id="PF13439"/>
    </source>
</evidence>
<dbReference type="Gene3D" id="3.40.50.2000">
    <property type="entry name" value="Glycogen Phosphorylase B"/>
    <property type="match status" value="2"/>
</dbReference>
<dbReference type="Proteomes" id="UP000306402">
    <property type="component" value="Unassembled WGS sequence"/>
</dbReference>
<organism evidence="3 4">
    <name type="scientific">Dyadobacter luticola</name>
    <dbReference type="NCBI Taxonomy" id="1979387"/>
    <lineage>
        <taxon>Bacteria</taxon>
        <taxon>Pseudomonadati</taxon>
        <taxon>Bacteroidota</taxon>
        <taxon>Cytophagia</taxon>
        <taxon>Cytophagales</taxon>
        <taxon>Spirosomataceae</taxon>
        <taxon>Dyadobacter</taxon>
    </lineage>
</organism>
<dbReference type="AlphaFoldDB" id="A0A5R9L4C1"/>